<dbReference type="SUPFAM" id="SSF47226">
    <property type="entry name" value="Histidine-containing phosphotransfer domain, HPT domain"/>
    <property type="match status" value="1"/>
</dbReference>
<dbReference type="PROSITE" id="PS50894">
    <property type="entry name" value="HPT"/>
    <property type="match status" value="1"/>
</dbReference>
<feature type="domain" description="Response regulatory" evidence="22">
    <location>
        <begin position="693"/>
        <end position="812"/>
    </location>
</feature>
<dbReference type="GO" id="GO:0005886">
    <property type="term" value="C:plasma membrane"/>
    <property type="evidence" value="ECO:0007669"/>
    <property type="project" value="UniProtKB-SubCell"/>
</dbReference>
<evidence type="ECO:0000256" key="6">
    <source>
        <dbReference type="ARBA" id="ARBA00022679"/>
    </source>
</evidence>
<feature type="modified residue" description="Phosphohistidine" evidence="18">
    <location>
        <position position="889"/>
    </location>
</feature>
<keyword evidence="13 20" id="KW-0472">Membrane</keyword>
<dbReference type="InterPro" id="IPR036641">
    <property type="entry name" value="HPT_dom_sf"/>
</dbReference>
<dbReference type="RefSeq" id="WP_120810571.1">
    <property type="nucleotide sequence ID" value="NZ_RBID01000014.1"/>
</dbReference>
<dbReference type="InterPro" id="IPR011006">
    <property type="entry name" value="CheY-like_superfamily"/>
</dbReference>
<dbReference type="InterPro" id="IPR003594">
    <property type="entry name" value="HATPase_dom"/>
</dbReference>
<dbReference type="AlphaFoldDB" id="A0A495BDA5"/>
<feature type="transmembrane region" description="Helical" evidence="20">
    <location>
        <begin position="85"/>
        <end position="106"/>
    </location>
</feature>
<evidence type="ECO:0000256" key="11">
    <source>
        <dbReference type="ARBA" id="ARBA00022989"/>
    </source>
</evidence>
<evidence type="ECO:0000313" key="24">
    <source>
        <dbReference type="EMBL" id="RKQ58971.1"/>
    </source>
</evidence>
<evidence type="ECO:0000259" key="23">
    <source>
        <dbReference type="PROSITE" id="PS50894"/>
    </source>
</evidence>
<organism evidence="24 25">
    <name type="scientific">Vogesella indigofera</name>
    <name type="common">Pseudomonas indigofera</name>
    <dbReference type="NCBI Taxonomy" id="45465"/>
    <lineage>
        <taxon>Bacteria</taxon>
        <taxon>Pseudomonadati</taxon>
        <taxon>Pseudomonadota</taxon>
        <taxon>Betaproteobacteria</taxon>
        <taxon>Neisseriales</taxon>
        <taxon>Chromobacteriaceae</taxon>
        <taxon>Vogesella</taxon>
    </lineage>
</organism>
<proteinExistence type="predicted"/>
<dbReference type="Pfam" id="PF01627">
    <property type="entry name" value="Hpt"/>
    <property type="match status" value="1"/>
</dbReference>
<keyword evidence="6" id="KW-0808">Transferase</keyword>
<dbReference type="Pfam" id="PF17158">
    <property type="entry name" value="MASE4"/>
    <property type="match status" value="1"/>
</dbReference>
<evidence type="ECO:0000256" key="3">
    <source>
        <dbReference type="ARBA" id="ARBA00012438"/>
    </source>
</evidence>
<dbReference type="InterPro" id="IPR033424">
    <property type="entry name" value="MASE4"/>
</dbReference>
<evidence type="ECO:0000256" key="20">
    <source>
        <dbReference type="SAM" id="Phobius"/>
    </source>
</evidence>
<feature type="modified residue" description="4-aspartylphosphate" evidence="19">
    <location>
        <position position="607"/>
    </location>
</feature>
<evidence type="ECO:0000256" key="15">
    <source>
        <dbReference type="ARBA" id="ARBA00064003"/>
    </source>
</evidence>
<dbReference type="GO" id="GO:0005524">
    <property type="term" value="F:ATP binding"/>
    <property type="evidence" value="ECO:0007669"/>
    <property type="project" value="UniProtKB-KW"/>
</dbReference>
<evidence type="ECO:0000256" key="9">
    <source>
        <dbReference type="ARBA" id="ARBA00022777"/>
    </source>
</evidence>
<dbReference type="SUPFAM" id="SSF52172">
    <property type="entry name" value="CheY-like"/>
    <property type="match status" value="2"/>
</dbReference>
<dbReference type="InterPro" id="IPR036097">
    <property type="entry name" value="HisK_dim/P_sf"/>
</dbReference>
<dbReference type="PROSITE" id="PS50110">
    <property type="entry name" value="RESPONSE_REGULATORY"/>
    <property type="match status" value="2"/>
</dbReference>
<evidence type="ECO:0000256" key="17">
    <source>
        <dbReference type="ARBA" id="ARBA00070152"/>
    </source>
</evidence>
<feature type="transmembrane region" description="Helical" evidence="20">
    <location>
        <begin position="126"/>
        <end position="147"/>
    </location>
</feature>
<feature type="domain" description="Response regulatory" evidence="22">
    <location>
        <begin position="554"/>
        <end position="671"/>
    </location>
</feature>
<dbReference type="SMART" id="SM00448">
    <property type="entry name" value="REC"/>
    <property type="match status" value="2"/>
</dbReference>
<keyword evidence="7 20" id="KW-0812">Transmembrane</keyword>
<dbReference type="Gene3D" id="1.10.287.130">
    <property type="match status" value="1"/>
</dbReference>
<dbReference type="FunFam" id="1.10.287.130:FF:000002">
    <property type="entry name" value="Two-component osmosensing histidine kinase"/>
    <property type="match status" value="1"/>
</dbReference>
<evidence type="ECO:0000256" key="8">
    <source>
        <dbReference type="ARBA" id="ARBA00022741"/>
    </source>
</evidence>
<evidence type="ECO:0000259" key="22">
    <source>
        <dbReference type="PROSITE" id="PS50110"/>
    </source>
</evidence>
<evidence type="ECO:0000256" key="10">
    <source>
        <dbReference type="ARBA" id="ARBA00022840"/>
    </source>
</evidence>
<keyword evidence="4" id="KW-1003">Cell membrane</keyword>
<dbReference type="FunFam" id="3.30.565.10:FF:000010">
    <property type="entry name" value="Sensor histidine kinase RcsC"/>
    <property type="match status" value="1"/>
</dbReference>
<keyword evidence="10" id="KW-0067">ATP-binding</keyword>
<dbReference type="CDD" id="cd17546">
    <property type="entry name" value="REC_hyHK_CKI1_RcsC-like"/>
    <property type="match status" value="2"/>
</dbReference>
<feature type="transmembrane region" description="Helical" evidence="20">
    <location>
        <begin position="159"/>
        <end position="188"/>
    </location>
</feature>
<protein>
    <recommendedName>
        <fullName evidence="16">Sensory/regulatory protein RpfC</fullName>
        <ecNumber evidence="3">2.7.13.3</ecNumber>
    </recommendedName>
    <alternativeName>
        <fullName evidence="17">Virulence sensor protein BvgS</fullName>
    </alternativeName>
</protein>
<feature type="transmembrane region" description="Helical" evidence="20">
    <location>
        <begin position="256"/>
        <end position="278"/>
    </location>
</feature>
<evidence type="ECO:0000256" key="12">
    <source>
        <dbReference type="ARBA" id="ARBA00023012"/>
    </source>
</evidence>
<keyword evidence="12" id="KW-0902">Two-component regulatory system</keyword>
<dbReference type="SMART" id="SM00387">
    <property type="entry name" value="HATPase_c"/>
    <property type="match status" value="1"/>
</dbReference>
<dbReference type="PANTHER" id="PTHR45339:SF1">
    <property type="entry name" value="HYBRID SIGNAL TRANSDUCTION HISTIDINE KINASE J"/>
    <property type="match status" value="1"/>
</dbReference>
<evidence type="ECO:0000256" key="13">
    <source>
        <dbReference type="ARBA" id="ARBA00023136"/>
    </source>
</evidence>
<dbReference type="PROSITE" id="PS50109">
    <property type="entry name" value="HIS_KIN"/>
    <property type="match status" value="1"/>
</dbReference>
<comment type="catalytic activity">
    <reaction evidence="1">
        <text>ATP + protein L-histidine = ADP + protein N-phospho-L-histidine.</text>
        <dbReference type="EC" id="2.7.13.3"/>
    </reaction>
</comment>
<dbReference type="GO" id="GO:0000155">
    <property type="term" value="F:phosphorelay sensor kinase activity"/>
    <property type="evidence" value="ECO:0007669"/>
    <property type="project" value="InterPro"/>
</dbReference>
<dbReference type="Pfam" id="PF00512">
    <property type="entry name" value="HisKA"/>
    <property type="match status" value="1"/>
</dbReference>
<evidence type="ECO:0000256" key="16">
    <source>
        <dbReference type="ARBA" id="ARBA00068150"/>
    </source>
</evidence>
<dbReference type="InterPro" id="IPR005467">
    <property type="entry name" value="His_kinase_dom"/>
</dbReference>
<gene>
    <name evidence="24" type="ORF">C8E02_1947</name>
</gene>
<dbReference type="EC" id="2.7.13.3" evidence="3"/>
<dbReference type="PRINTS" id="PR00344">
    <property type="entry name" value="BCTRLSENSOR"/>
</dbReference>
<feature type="domain" description="Histidine kinase" evidence="21">
    <location>
        <begin position="314"/>
        <end position="535"/>
    </location>
</feature>
<dbReference type="SUPFAM" id="SSF47384">
    <property type="entry name" value="Homodimeric domain of signal transducing histidine kinase"/>
    <property type="match status" value="1"/>
</dbReference>
<comment type="subcellular location">
    <subcellularLocation>
        <location evidence="2">Cell membrane</location>
        <topology evidence="2">Multi-pass membrane protein</topology>
    </subcellularLocation>
</comment>
<evidence type="ECO:0000259" key="21">
    <source>
        <dbReference type="PROSITE" id="PS50109"/>
    </source>
</evidence>
<reference evidence="24 25" key="1">
    <citation type="submission" date="2018-10" db="EMBL/GenBank/DDBJ databases">
        <title>Genomic Encyclopedia of Type Strains, Phase IV (KMG-IV): sequencing the most valuable type-strain genomes for metagenomic binning, comparative biology and taxonomic classification.</title>
        <authorList>
            <person name="Goeker M."/>
        </authorList>
    </citation>
    <scope>NUCLEOTIDE SEQUENCE [LARGE SCALE GENOMIC DNA]</scope>
    <source>
        <strain evidence="24 25">DSM 3303</strain>
    </source>
</reference>
<evidence type="ECO:0000256" key="14">
    <source>
        <dbReference type="ARBA" id="ARBA00058004"/>
    </source>
</evidence>
<comment type="caution">
    <text evidence="24">The sequence shown here is derived from an EMBL/GenBank/DDBJ whole genome shotgun (WGS) entry which is preliminary data.</text>
</comment>
<evidence type="ECO:0000256" key="1">
    <source>
        <dbReference type="ARBA" id="ARBA00000085"/>
    </source>
</evidence>
<evidence type="ECO:0000256" key="7">
    <source>
        <dbReference type="ARBA" id="ARBA00022692"/>
    </source>
</evidence>
<dbReference type="Pfam" id="PF02518">
    <property type="entry name" value="HATPase_c"/>
    <property type="match status" value="1"/>
</dbReference>
<keyword evidence="11 20" id="KW-1133">Transmembrane helix</keyword>
<dbReference type="InterPro" id="IPR036890">
    <property type="entry name" value="HATPase_C_sf"/>
</dbReference>
<keyword evidence="8" id="KW-0547">Nucleotide-binding</keyword>
<feature type="modified residue" description="4-aspartylphosphate" evidence="19">
    <location>
        <position position="745"/>
    </location>
</feature>
<dbReference type="Gene3D" id="3.40.50.2300">
    <property type="match status" value="2"/>
</dbReference>
<evidence type="ECO:0000313" key="25">
    <source>
        <dbReference type="Proteomes" id="UP000279384"/>
    </source>
</evidence>
<dbReference type="SMART" id="SM00388">
    <property type="entry name" value="HisKA"/>
    <property type="match status" value="1"/>
</dbReference>
<dbReference type="CDD" id="cd00082">
    <property type="entry name" value="HisKA"/>
    <property type="match status" value="1"/>
</dbReference>
<dbReference type="CDD" id="cd16922">
    <property type="entry name" value="HATPase_EvgS-ArcB-TorS-like"/>
    <property type="match status" value="1"/>
</dbReference>
<dbReference type="Proteomes" id="UP000279384">
    <property type="component" value="Unassembled WGS sequence"/>
</dbReference>
<evidence type="ECO:0000256" key="19">
    <source>
        <dbReference type="PROSITE-ProRule" id="PRU00169"/>
    </source>
</evidence>
<feature type="transmembrane region" description="Helical" evidence="20">
    <location>
        <begin position="200"/>
        <end position="219"/>
    </location>
</feature>
<dbReference type="SUPFAM" id="SSF55874">
    <property type="entry name" value="ATPase domain of HSP90 chaperone/DNA topoisomerase II/histidine kinase"/>
    <property type="match status" value="1"/>
</dbReference>
<sequence>MQRSASLQYEGFAFLSTSAPSHKQQRLMLAVIVISALLFAALVPFAKQPQAKVWAFIPAYQSALVLNDLITAILLFGQFYILRSLALLTLATGYLFTAFMAVVHALSFPGLFSPGGLLGAGPQTTAWLYMFWHGGFPLLVMVYTMLARRKLELPPRWHPAYAILLCCMLAALATLALLLVVTLGHAYLPPIMQGNRYTPVMRGVVFSVWGLSLLAFVLLLRDRLRTTLDLWLSVVMFAWLCDIALSAVLNGGRFDLGFYAGRIYGLLAASFVLIVLLLENGLLYTRLAQSAAALRAAKHEAEQATSAKSMFLANMSHEIRTPMNAIIGMSYLALKTELSQRQRDYVSKIHNAGTSLLGIINDILDFSKVEADRIELETVSFRLDEVLENVSSLVGQKAADKGLELLFECSPAVPQNLVGDPLRLGQVLTNLVGNAIKFTEQGQVTVSIQLLEQVGDKVKLRIGVTDSGIGMDEAQQARLFRAFSQADGSTTRRFGGTGLGLAIAKRLVELMGGAIQVESAPGCGSSFLFSAWLGVSSAVDTRGKSLSDLASGLRVLVIDDNASARDILSEQLRGLGFAVSTCASGREALDIYRQASMDHPFDIVFVDWMMPVMDGVETARRIRALNGARIIMVTAFGRDDVRAAAETAGVEAFLVKPVSQSSLLDVMLGLFGVQRESDTARQMLALPCLDGVRVLLAEDNKINQQLTVELLQAAGATVEVVGNGRDAVIRLAEQAADHYQLVLMDVQMPVLDGIEATRLIRGDPRLLELPIIALTADVQATEYDNCMAAGMVDRILKPVDPYLMFETLLRWLPSGPAATAVTPPAVSATAAAIPAALLSQSAGLASVAGNRSLYLHLLRQFVAEEGDAAKRVAAALAAADYETAVRVVHSLKGLAGTLGFLRLQVVAASLQRAIVEREAYQPLLADFDQQMQRVLSLLKDALAQEEHAGELRPDNTALQLRELAALLAASDGDALGVFLEHSDSLRAVLPAASYAAFDKAMRQFDFPAAREWLEQAATEAGICWQEDAP</sequence>
<feature type="domain" description="HPt" evidence="23">
    <location>
        <begin position="850"/>
        <end position="952"/>
    </location>
</feature>
<comment type="function">
    <text evidence="14">Member of the two-component regulatory system BvgS/BvgA. Phosphorylates BvgA via a four-step phosphorelay in response to environmental signals.</text>
</comment>
<dbReference type="EMBL" id="RBID01000014">
    <property type="protein sequence ID" value="RKQ58971.1"/>
    <property type="molecule type" value="Genomic_DNA"/>
</dbReference>
<dbReference type="PANTHER" id="PTHR45339">
    <property type="entry name" value="HYBRID SIGNAL TRANSDUCTION HISTIDINE KINASE J"/>
    <property type="match status" value="1"/>
</dbReference>
<dbReference type="InterPro" id="IPR004358">
    <property type="entry name" value="Sig_transdc_His_kin-like_C"/>
</dbReference>
<dbReference type="Gene3D" id="3.30.565.10">
    <property type="entry name" value="Histidine kinase-like ATPase, C-terminal domain"/>
    <property type="match status" value="1"/>
</dbReference>
<name>A0A495BDA5_VOGIN</name>
<evidence type="ECO:0000256" key="4">
    <source>
        <dbReference type="ARBA" id="ARBA00022475"/>
    </source>
</evidence>
<dbReference type="InterPro" id="IPR001789">
    <property type="entry name" value="Sig_transdc_resp-reg_receiver"/>
</dbReference>
<feature type="transmembrane region" description="Helical" evidence="20">
    <location>
        <begin position="27"/>
        <end position="47"/>
    </location>
</feature>
<evidence type="ECO:0000256" key="2">
    <source>
        <dbReference type="ARBA" id="ARBA00004651"/>
    </source>
</evidence>
<dbReference type="Pfam" id="PF00072">
    <property type="entry name" value="Response_reg"/>
    <property type="match status" value="2"/>
</dbReference>
<dbReference type="Gene3D" id="1.20.120.160">
    <property type="entry name" value="HPT domain"/>
    <property type="match status" value="1"/>
</dbReference>
<comment type="subunit">
    <text evidence="15">At low DSF concentrations, interacts with RpfF.</text>
</comment>
<feature type="transmembrane region" description="Helical" evidence="20">
    <location>
        <begin position="53"/>
        <end position="76"/>
    </location>
</feature>
<dbReference type="InterPro" id="IPR003661">
    <property type="entry name" value="HisK_dim/P_dom"/>
</dbReference>
<accession>A0A495BDA5</accession>
<keyword evidence="5 19" id="KW-0597">Phosphoprotein</keyword>
<evidence type="ECO:0000256" key="5">
    <source>
        <dbReference type="ARBA" id="ARBA00022553"/>
    </source>
</evidence>
<dbReference type="InterPro" id="IPR008207">
    <property type="entry name" value="Sig_transdc_His_kin_Hpt_dom"/>
</dbReference>
<evidence type="ECO:0000256" key="18">
    <source>
        <dbReference type="PROSITE-ProRule" id="PRU00110"/>
    </source>
</evidence>
<keyword evidence="9" id="KW-0418">Kinase</keyword>